<accession>A0A2V2N5M1</accession>
<comment type="caution">
    <text evidence="1">The sequence shown here is derived from an EMBL/GenBank/DDBJ whole genome shotgun (WGS) entry which is preliminary data.</text>
</comment>
<dbReference type="InterPro" id="IPR036196">
    <property type="entry name" value="Ptyr_pPase_sf"/>
</dbReference>
<dbReference type="EMBL" id="QGMY01000004">
    <property type="protein sequence ID" value="PWR73046.1"/>
    <property type="molecule type" value="Genomic_DNA"/>
</dbReference>
<name>A0A2V2N5M1_9EURY</name>
<evidence type="ECO:0000313" key="2">
    <source>
        <dbReference type="Proteomes" id="UP000245657"/>
    </source>
</evidence>
<organism evidence="1 2">
    <name type="scientific">Methanospirillum lacunae</name>
    <dbReference type="NCBI Taxonomy" id="668570"/>
    <lineage>
        <taxon>Archaea</taxon>
        <taxon>Methanobacteriati</taxon>
        <taxon>Methanobacteriota</taxon>
        <taxon>Stenosarchaea group</taxon>
        <taxon>Methanomicrobia</taxon>
        <taxon>Methanomicrobiales</taxon>
        <taxon>Methanospirillaceae</taxon>
        <taxon>Methanospirillum</taxon>
    </lineage>
</organism>
<dbReference type="AlphaFoldDB" id="A0A2V2N5M1"/>
<evidence type="ECO:0000313" key="1">
    <source>
        <dbReference type="EMBL" id="PWR73046.1"/>
    </source>
</evidence>
<sequence length="66" mass="7462">MCEEEIEIDISNYRSKTLIEFFDLDIDIVVTAYESVKTAGSMFPGTNKIIHASFPDPSVETETEED</sequence>
<proteinExistence type="predicted"/>
<dbReference type="GeneID" id="97550018"/>
<dbReference type="Proteomes" id="UP000245657">
    <property type="component" value="Unassembled WGS sequence"/>
</dbReference>
<dbReference type="RefSeq" id="WP_109967947.1">
    <property type="nucleotide sequence ID" value="NZ_CP176093.1"/>
</dbReference>
<protein>
    <submittedName>
        <fullName evidence="1">Uncharacterized protein</fullName>
    </submittedName>
</protein>
<keyword evidence="2" id="KW-1185">Reference proteome</keyword>
<gene>
    <name evidence="1" type="ORF">DK846_05545</name>
</gene>
<reference evidence="1 2" key="1">
    <citation type="submission" date="2018-05" db="EMBL/GenBank/DDBJ databases">
        <title>Draft genome of Methanospirillum lacunae Ki8-1.</title>
        <authorList>
            <person name="Dueholm M.S."/>
            <person name="Nielsen P.H."/>
            <person name="Bakmann L.F."/>
            <person name="Otzen D.E."/>
        </authorList>
    </citation>
    <scope>NUCLEOTIDE SEQUENCE [LARGE SCALE GENOMIC DNA]</scope>
    <source>
        <strain evidence="1 2">Ki8-1</strain>
    </source>
</reference>
<dbReference type="SUPFAM" id="SSF52788">
    <property type="entry name" value="Phosphotyrosine protein phosphatases I"/>
    <property type="match status" value="1"/>
</dbReference>